<evidence type="ECO:0000313" key="1">
    <source>
        <dbReference type="EMBL" id="EHI74257.1"/>
    </source>
</evidence>
<accession>G5JN22</accession>
<sequence>MKTIIQRNCIHKFKFLASAGKSLGKKVFQPSIFAVITVH</sequence>
<evidence type="ECO:0000313" key="2">
    <source>
        <dbReference type="Proteomes" id="UP000004322"/>
    </source>
</evidence>
<dbReference type="STRING" id="873449.STRCR_1354"/>
<dbReference type="EMBL" id="AEUV02000002">
    <property type="protein sequence ID" value="EHI74257.1"/>
    <property type="molecule type" value="Genomic_DNA"/>
</dbReference>
<name>G5JN22_STRCG</name>
<gene>
    <name evidence="1" type="ORF">STRCR_1354</name>
</gene>
<comment type="caution">
    <text evidence="1">The sequence shown here is derived from an EMBL/GenBank/DDBJ whole genome shotgun (WGS) entry which is preliminary data.</text>
</comment>
<reference evidence="1" key="1">
    <citation type="submission" date="2011-07" db="EMBL/GenBank/DDBJ databases">
        <authorList>
            <person name="Stanhope M.J."/>
            <person name="Durkin A.S."/>
            <person name="Hostetler J."/>
            <person name="Kim M."/>
            <person name="Radune D."/>
            <person name="Singh I."/>
            <person name="Town C.D."/>
        </authorList>
    </citation>
    <scope>NUCLEOTIDE SEQUENCE [LARGE SCALE GENOMIC DNA]</scope>
    <source>
        <strain evidence="1">HS-6</strain>
    </source>
</reference>
<dbReference type="AlphaFoldDB" id="G5JN22"/>
<keyword evidence="2" id="KW-1185">Reference proteome</keyword>
<proteinExistence type="predicted"/>
<dbReference type="Proteomes" id="UP000004322">
    <property type="component" value="Unassembled WGS sequence"/>
</dbReference>
<organism evidence="1 2">
    <name type="scientific">Streptococcus criceti HS-6</name>
    <dbReference type="NCBI Taxonomy" id="873449"/>
    <lineage>
        <taxon>Bacteria</taxon>
        <taxon>Bacillati</taxon>
        <taxon>Bacillota</taxon>
        <taxon>Bacilli</taxon>
        <taxon>Lactobacillales</taxon>
        <taxon>Streptococcaceae</taxon>
        <taxon>Streptococcus</taxon>
    </lineage>
</organism>
<protein>
    <submittedName>
        <fullName evidence="1">Uncharacterized protein</fullName>
    </submittedName>
</protein>